<accession>A0AAE8MBN2</accession>
<organism evidence="2 3">
    <name type="scientific">Fusarium torulosum</name>
    <dbReference type="NCBI Taxonomy" id="33205"/>
    <lineage>
        <taxon>Eukaryota</taxon>
        <taxon>Fungi</taxon>
        <taxon>Dikarya</taxon>
        <taxon>Ascomycota</taxon>
        <taxon>Pezizomycotina</taxon>
        <taxon>Sordariomycetes</taxon>
        <taxon>Hypocreomycetidae</taxon>
        <taxon>Hypocreales</taxon>
        <taxon>Nectriaceae</taxon>
        <taxon>Fusarium</taxon>
    </lineage>
</organism>
<evidence type="ECO:0000313" key="3">
    <source>
        <dbReference type="Proteomes" id="UP001187734"/>
    </source>
</evidence>
<dbReference type="AlphaFoldDB" id="A0AAE8MBN2"/>
<sequence length="498" mass="58022">MPNWNLLPLDIRNVILEYITTHDHIAQYSTVSEEWRCAVEEKTFHSIRIDTPTVIPSPFVVPDLRFLDGLRERQRGLIRHIWLNIALQRYDCPGCYRTESTVEWDLNSRIMQRVIRDSFAVLAGWEPTKEGLTLEMNAYSPSDSNHWFRGWYFGAPGEGETIEREVQSIESGRFLHFNRRHPACEDSLRRPFEVFDVILSDLPAVRAVTKFLIRRQCRRQFSPNVLHYIWSKLPSMVHIMHEAWRPWGDVCWYRWDEKYGRVLCHGTLPTSVKRITVFEDFNGQHQFLLKKYRMMNQIRDGLPPNPYQYTVRSGGRVLAGSFAKKSMHLEHLSVAFLIDAAHFFHACEPEWRWDELRSLTLTTKALARGTQPEKIRRLLQAAARAALSMPKLESLTLWNGDGGEACAFVYRRYQDDVSITWRANWEFELGSEVRSAWDAVAKMHSPRCALTVETGMLRGYALRSHGDAIHHLGLHSVIDSTSLKQIRKESRLSISWLE</sequence>
<protein>
    <recommendedName>
        <fullName evidence="1">DUF6546 domain-containing protein</fullName>
    </recommendedName>
</protein>
<evidence type="ECO:0000313" key="2">
    <source>
        <dbReference type="EMBL" id="SPJ79429.1"/>
    </source>
</evidence>
<reference evidence="2" key="1">
    <citation type="submission" date="2018-03" db="EMBL/GenBank/DDBJ databases">
        <authorList>
            <person name="Guldener U."/>
        </authorList>
    </citation>
    <scope>NUCLEOTIDE SEQUENCE</scope>
</reference>
<dbReference type="InterPro" id="IPR046676">
    <property type="entry name" value="DUF6546"/>
</dbReference>
<proteinExistence type="predicted"/>
<gene>
    <name evidence="2" type="ORF">FTOL_07820</name>
</gene>
<keyword evidence="3" id="KW-1185">Reference proteome</keyword>
<dbReference type="Proteomes" id="UP001187734">
    <property type="component" value="Unassembled WGS sequence"/>
</dbReference>
<comment type="caution">
    <text evidence="2">The sequence shown here is derived from an EMBL/GenBank/DDBJ whole genome shotgun (WGS) entry which is preliminary data.</text>
</comment>
<dbReference type="Pfam" id="PF20183">
    <property type="entry name" value="DUF6546"/>
    <property type="match status" value="1"/>
</dbReference>
<name>A0AAE8MBN2_9HYPO</name>
<evidence type="ECO:0000259" key="1">
    <source>
        <dbReference type="Pfam" id="PF20183"/>
    </source>
</evidence>
<feature type="domain" description="DUF6546" evidence="1">
    <location>
        <begin position="268"/>
        <end position="476"/>
    </location>
</feature>
<dbReference type="EMBL" id="ONZP01000269">
    <property type="protein sequence ID" value="SPJ79429.1"/>
    <property type="molecule type" value="Genomic_DNA"/>
</dbReference>